<dbReference type="EMBL" id="JARBDR010000214">
    <property type="protein sequence ID" value="KAJ8317840.1"/>
    <property type="molecule type" value="Genomic_DNA"/>
</dbReference>
<keyword evidence="2" id="KW-1185">Reference proteome</keyword>
<accession>A0ABQ9FKL8</accession>
<evidence type="ECO:0000313" key="2">
    <source>
        <dbReference type="Proteomes" id="UP001217089"/>
    </source>
</evidence>
<dbReference type="Proteomes" id="UP001217089">
    <property type="component" value="Unassembled WGS sequence"/>
</dbReference>
<protein>
    <submittedName>
        <fullName evidence="1">Uncharacterized protein</fullName>
    </submittedName>
</protein>
<sequence length="89" mass="10600">MNSSSTGIFNMNSSSTERHLESIKIITHQFKKKYKRKKEKKIQSIICLINHTSYVRYLFLLCMHFKMKSVSIHLIEKIPKLQKINIDKM</sequence>
<organism evidence="1 2">
    <name type="scientific">Tegillarca granosa</name>
    <name type="common">Malaysian cockle</name>
    <name type="synonym">Anadara granosa</name>
    <dbReference type="NCBI Taxonomy" id="220873"/>
    <lineage>
        <taxon>Eukaryota</taxon>
        <taxon>Metazoa</taxon>
        <taxon>Spiralia</taxon>
        <taxon>Lophotrochozoa</taxon>
        <taxon>Mollusca</taxon>
        <taxon>Bivalvia</taxon>
        <taxon>Autobranchia</taxon>
        <taxon>Pteriomorphia</taxon>
        <taxon>Arcoida</taxon>
        <taxon>Arcoidea</taxon>
        <taxon>Arcidae</taxon>
        <taxon>Tegillarca</taxon>
    </lineage>
</organism>
<name>A0ABQ9FKL8_TEGGR</name>
<evidence type="ECO:0000313" key="1">
    <source>
        <dbReference type="EMBL" id="KAJ8317840.1"/>
    </source>
</evidence>
<proteinExistence type="predicted"/>
<reference evidence="1 2" key="1">
    <citation type="submission" date="2022-12" db="EMBL/GenBank/DDBJ databases">
        <title>Chromosome-level genome of Tegillarca granosa.</title>
        <authorList>
            <person name="Kim J."/>
        </authorList>
    </citation>
    <scope>NUCLEOTIDE SEQUENCE [LARGE SCALE GENOMIC DNA]</scope>
    <source>
        <strain evidence="1">Teg-2019</strain>
        <tissue evidence="1">Adductor muscle</tissue>
    </source>
</reference>
<comment type="caution">
    <text evidence="1">The sequence shown here is derived from an EMBL/GenBank/DDBJ whole genome shotgun (WGS) entry which is preliminary data.</text>
</comment>
<gene>
    <name evidence="1" type="ORF">KUTeg_002931</name>
</gene>